<evidence type="ECO:0000313" key="1">
    <source>
        <dbReference type="EMBL" id="QYZ78060.1"/>
    </source>
</evidence>
<proteinExistence type="predicted"/>
<dbReference type="InterPro" id="IPR036388">
    <property type="entry name" value="WH-like_DNA-bd_sf"/>
</dbReference>
<dbReference type="RefSeq" id="WP_220681797.1">
    <property type="nucleotide sequence ID" value="NZ_CP037968.1"/>
</dbReference>
<dbReference type="KEGG" id="mfk:E2N92_00750"/>
<reference evidence="1" key="2">
    <citation type="submission" date="2019-03" db="EMBL/GenBank/DDBJ databases">
        <authorList>
            <person name="Chen S.-C."/>
            <person name="Wu S.-Y."/>
            <person name="Lai M.-C."/>
        </authorList>
    </citation>
    <scope>NUCLEOTIDE SEQUENCE</scope>
    <source>
        <strain evidence="1">ML15</strain>
    </source>
</reference>
<dbReference type="InterPro" id="IPR036390">
    <property type="entry name" value="WH_DNA-bd_sf"/>
</dbReference>
<organism evidence="1 2">
    <name type="scientific">Methanofollis formosanus</name>
    <dbReference type="NCBI Taxonomy" id="299308"/>
    <lineage>
        <taxon>Archaea</taxon>
        <taxon>Methanobacteriati</taxon>
        <taxon>Methanobacteriota</taxon>
        <taxon>Stenosarchaea group</taxon>
        <taxon>Methanomicrobia</taxon>
        <taxon>Methanomicrobiales</taxon>
        <taxon>Methanomicrobiaceae</taxon>
        <taxon>Methanofollis</taxon>
    </lineage>
</organism>
<protein>
    <submittedName>
        <fullName evidence="1">Uncharacterized protein</fullName>
    </submittedName>
</protein>
<name>A0A8G1EEG2_9EURY</name>
<sequence>MAEPHLLFISAGEHIHETFPACIKNLNEITHAVVVVEESVYHDLPGDPGHMKTVKPQIREAISGVQKICELMKIEFSEARTKDTGISSVRDTVLTASRQYPAARISFNLSGGTKMLSLSLFIMALWLDAQVYLTPRNDQIEHILIPKMHLDDIRRNPNYPAALEVLSTSSGNWMTRQKFETEMKRVYTPSPFSDDTKTKRTPNKATFTRILQQLIEWDLVEVAPCENNKKRKQYCLTPHGEFAQKMLHAEGRNDGPQMK</sequence>
<dbReference type="AlphaFoldDB" id="A0A8G1EEG2"/>
<dbReference type="Gene3D" id="1.10.10.10">
    <property type="entry name" value="Winged helix-like DNA-binding domain superfamily/Winged helix DNA-binding domain"/>
    <property type="match status" value="1"/>
</dbReference>
<accession>A0A8G1EEG2</accession>
<gene>
    <name evidence="1" type="ORF">E2N92_00750</name>
</gene>
<dbReference type="SUPFAM" id="SSF46785">
    <property type="entry name" value="Winged helix' DNA-binding domain"/>
    <property type="match status" value="1"/>
</dbReference>
<keyword evidence="2" id="KW-1185">Reference proteome</keyword>
<dbReference type="Proteomes" id="UP000826709">
    <property type="component" value="Chromosome"/>
</dbReference>
<dbReference type="EMBL" id="CP037968">
    <property type="protein sequence ID" value="QYZ78060.1"/>
    <property type="molecule type" value="Genomic_DNA"/>
</dbReference>
<reference evidence="1" key="1">
    <citation type="journal article" date="2005" name="Int. J. Syst. Evol. Microbiol.">
        <title>Methanofollis formosanus sp. nov., isolated from a fish pond.</title>
        <authorList>
            <person name="Wu S.Y."/>
            <person name="Chen S.C."/>
            <person name="Lai M.C."/>
        </authorList>
    </citation>
    <scope>NUCLEOTIDE SEQUENCE</scope>
    <source>
        <strain evidence="1">ML15</strain>
    </source>
</reference>
<evidence type="ECO:0000313" key="2">
    <source>
        <dbReference type="Proteomes" id="UP000826709"/>
    </source>
</evidence>
<dbReference type="OrthoDB" id="111645at2157"/>
<dbReference type="Gene3D" id="3.40.50.10770">
    <property type="entry name" value="Hypothetical protein VC1899 like domain (Restriction endonuclease-like)"/>
    <property type="match status" value="1"/>
</dbReference>